<feature type="domain" description="GST N-terminal" evidence="3">
    <location>
        <begin position="7"/>
        <end position="88"/>
    </location>
</feature>
<proteinExistence type="inferred from homology"/>
<gene>
    <name evidence="5" type="ORF">FHP89_17890</name>
</gene>
<dbReference type="FunFam" id="3.40.30.10:FF:000039">
    <property type="entry name" value="Glutathione S-transferase domain"/>
    <property type="match status" value="1"/>
</dbReference>
<evidence type="ECO:0000259" key="4">
    <source>
        <dbReference type="PROSITE" id="PS50405"/>
    </source>
</evidence>
<evidence type="ECO:0000256" key="1">
    <source>
        <dbReference type="ARBA" id="ARBA00007409"/>
    </source>
</evidence>
<evidence type="ECO:0000256" key="2">
    <source>
        <dbReference type="ARBA" id="ARBA00022679"/>
    </source>
</evidence>
<dbReference type="EMBL" id="VMNI01000020">
    <property type="protein sequence ID" value="TVO72867.1"/>
    <property type="molecule type" value="Genomic_DNA"/>
</dbReference>
<reference evidence="5 6" key="1">
    <citation type="submission" date="2019-07" db="EMBL/GenBank/DDBJ databases">
        <title>The pathways for chlorine oxyanion respiration interact through the shared metabolite chlorate.</title>
        <authorList>
            <person name="Barnum T.P."/>
            <person name="Cheng Y."/>
            <person name="Hill K.A."/>
            <person name="Lucas L.N."/>
            <person name="Carlson H.K."/>
            <person name="Coates J.D."/>
        </authorList>
    </citation>
    <scope>NUCLEOTIDE SEQUENCE [LARGE SCALE GENOMIC DNA]</scope>
    <source>
        <strain evidence="5 6">SFB-1</strain>
    </source>
</reference>
<dbReference type="Gene3D" id="1.20.1050.10">
    <property type="match status" value="1"/>
</dbReference>
<dbReference type="PANTHER" id="PTHR44051">
    <property type="entry name" value="GLUTATHIONE S-TRANSFERASE-RELATED"/>
    <property type="match status" value="1"/>
</dbReference>
<dbReference type="InterPro" id="IPR004046">
    <property type="entry name" value="GST_C"/>
</dbReference>
<dbReference type="Proteomes" id="UP000318349">
    <property type="component" value="Unassembled WGS sequence"/>
</dbReference>
<accession>A0A557S693</accession>
<dbReference type="Pfam" id="PF13409">
    <property type="entry name" value="GST_N_2"/>
    <property type="match status" value="1"/>
</dbReference>
<dbReference type="Gene3D" id="3.40.30.10">
    <property type="entry name" value="Glutaredoxin"/>
    <property type="match status" value="1"/>
</dbReference>
<dbReference type="Pfam" id="PF00043">
    <property type="entry name" value="GST_C"/>
    <property type="match status" value="1"/>
</dbReference>
<dbReference type="SUPFAM" id="SSF52833">
    <property type="entry name" value="Thioredoxin-like"/>
    <property type="match status" value="1"/>
</dbReference>
<dbReference type="SFLD" id="SFLDG01151">
    <property type="entry name" value="Main.2:_Nu-like"/>
    <property type="match status" value="1"/>
</dbReference>
<dbReference type="PROSITE" id="PS50404">
    <property type="entry name" value="GST_NTER"/>
    <property type="match status" value="1"/>
</dbReference>
<comment type="similarity">
    <text evidence="1">Belongs to the GST superfamily.</text>
</comment>
<dbReference type="AlphaFoldDB" id="A0A557S693"/>
<dbReference type="InterPro" id="IPR010987">
    <property type="entry name" value="Glutathione-S-Trfase_C-like"/>
</dbReference>
<keyword evidence="2 5" id="KW-0808">Transferase</keyword>
<dbReference type="InterPro" id="IPR004045">
    <property type="entry name" value="Glutathione_S-Trfase_N"/>
</dbReference>
<dbReference type="PROSITE" id="PS50405">
    <property type="entry name" value="GST_CTER"/>
    <property type="match status" value="1"/>
</dbReference>
<evidence type="ECO:0000313" key="5">
    <source>
        <dbReference type="EMBL" id="TVO72867.1"/>
    </source>
</evidence>
<dbReference type="InterPro" id="IPR036282">
    <property type="entry name" value="Glutathione-S-Trfase_C_sf"/>
</dbReference>
<dbReference type="SFLD" id="SFLDG00358">
    <property type="entry name" value="Main_(cytGST)"/>
    <property type="match status" value="1"/>
</dbReference>
<name>A0A557S693_9RHOO</name>
<organism evidence="5 6">
    <name type="scientific">Denitromonas halophila</name>
    <dbReference type="NCBI Taxonomy" id="1629404"/>
    <lineage>
        <taxon>Bacteria</taxon>
        <taxon>Pseudomonadati</taxon>
        <taxon>Pseudomonadota</taxon>
        <taxon>Betaproteobacteria</taxon>
        <taxon>Rhodocyclales</taxon>
        <taxon>Zoogloeaceae</taxon>
        <taxon>Denitromonas</taxon>
    </lineage>
</organism>
<sequence length="208" mass="22106">MSEKTAPDIRLHGLTLSGHSHRVSLFLSLLRLPHEHIEVDLLGGAHKRPEFLAMNPLGQVPVLQDGALTLPDSNAILVYLATRYGDAQWLPTDPVGAARVQRWLSVAAGPLAAGPAMARIHVVFGKNRPDPVLVERSHALLATLDAALADSSFLVGEAPTIADIACYSYTAHAPEGGVGLAGYPHLCAWLARIEALPNFVGMPATPLN</sequence>
<dbReference type="CDD" id="cd03056">
    <property type="entry name" value="GST_N_4"/>
    <property type="match status" value="1"/>
</dbReference>
<evidence type="ECO:0000259" key="3">
    <source>
        <dbReference type="PROSITE" id="PS50404"/>
    </source>
</evidence>
<feature type="domain" description="GST C-terminal" evidence="4">
    <location>
        <begin position="93"/>
        <end position="208"/>
    </location>
</feature>
<dbReference type="InterPro" id="IPR040079">
    <property type="entry name" value="Glutathione_S-Trfase"/>
</dbReference>
<evidence type="ECO:0000313" key="6">
    <source>
        <dbReference type="Proteomes" id="UP000318349"/>
    </source>
</evidence>
<dbReference type="InterPro" id="IPR036249">
    <property type="entry name" value="Thioredoxin-like_sf"/>
</dbReference>
<dbReference type="SUPFAM" id="SSF47616">
    <property type="entry name" value="GST C-terminal domain-like"/>
    <property type="match status" value="1"/>
</dbReference>
<dbReference type="SFLD" id="SFLDS00019">
    <property type="entry name" value="Glutathione_Transferase_(cytos"/>
    <property type="match status" value="1"/>
</dbReference>
<protein>
    <submittedName>
        <fullName evidence="5">Glutathione S-transferase family protein</fullName>
    </submittedName>
</protein>
<dbReference type="GO" id="GO:0016740">
    <property type="term" value="F:transferase activity"/>
    <property type="evidence" value="ECO:0007669"/>
    <property type="project" value="UniProtKB-KW"/>
</dbReference>
<dbReference type="PANTHER" id="PTHR44051:SF2">
    <property type="entry name" value="HYPOTHETICAL GLUTATHIONE S-TRANSFERASE LIKE PROTEIN"/>
    <property type="match status" value="1"/>
</dbReference>
<comment type="caution">
    <text evidence="5">The sequence shown here is derived from an EMBL/GenBank/DDBJ whole genome shotgun (WGS) entry which is preliminary data.</text>
</comment>